<accession>A0A3G9JA30</accession>
<evidence type="ECO:0000313" key="2">
    <source>
        <dbReference type="Proteomes" id="UP000275368"/>
    </source>
</evidence>
<organism evidence="1 2">
    <name type="scientific">Paenibacillus baekrokdamisoli</name>
    <dbReference type="NCBI Taxonomy" id="1712516"/>
    <lineage>
        <taxon>Bacteria</taxon>
        <taxon>Bacillati</taxon>
        <taxon>Bacillota</taxon>
        <taxon>Bacilli</taxon>
        <taxon>Bacillales</taxon>
        <taxon>Paenibacillaceae</taxon>
        <taxon>Paenibacillus</taxon>
    </lineage>
</organism>
<protein>
    <submittedName>
        <fullName evidence="1">Uncharacterized protein</fullName>
    </submittedName>
</protein>
<name>A0A3G9JA30_9BACL</name>
<sequence>MQTLPSGIKKVEASDNATVVNFNINADLLDEKITKLDGVAAGAGGAGSATDSVIGNRAIDDSIVAAAGADSPTRLWSKLAYIIKGITGSANWWTLPSMTINVIVASLGLKAPLASPTFTGTASAPYFKATGDTTRNLAAAGWADLSANSGGQALLANNAYTDGNNSWKYSNTHASLGARGIRLSVSGGIECFDMGAVATTADAAFTPTWVKMATLLSPAFTGTPTAPTFSSTIATGTPPLSVESTTTVPKLGADTVDGWHIFYDITQLGLTAGTETIEDICLAMPMMSMLVYTKKASNTSTAYPITDGILVIKKSGVSNVADLKFSFYNGGGNVQQWSGYYNWNGSPPFSGWVKEYNGSTTGIDVDTVDGFHMNQDVRTTASPTFSGITLPSASLAVASIGNHNPFVGSMPTFNVPVNYPTLMGNVAWQLSKIIGGTDWTTQPAVSLANKANNASPSFTGTANFAGQINSTVATGTAPLQVASTTVVTNLNADMVDGFHADKVATANTLVARDSAGGINGVVLNSYAPQGVAPLWVTSTTQVANLNADMVNGHHVTTSSTAPSGGVDGDIWIQY</sequence>
<gene>
    <name evidence="1" type="ORF">Back11_11840</name>
</gene>
<dbReference type="EMBL" id="AP019308">
    <property type="protein sequence ID" value="BBH19839.1"/>
    <property type="molecule type" value="Genomic_DNA"/>
</dbReference>
<proteinExistence type="predicted"/>
<evidence type="ECO:0000313" key="1">
    <source>
        <dbReference type="EMBL" id="BBH19839.1"/>
    </source>
</evidence>
<dbReference type="KEGG" id="pbk:Back11_11840"/>
<dbReference type="AlphaFoldDB" id="A0A3G9JA30"/>
<dbReference type="Proteomes" id="UP000275368">
    <property type="component" value="Chromosome"/>
</dbReference>
<dbReference type="RefSeq" id="WP_125654472.1">
    <property type="nucleotide sequence ID" value="NZ_AP019308.1"/>
</dbReference>
<reference evidence="1 2" key="1">
    <citation type="submission" date="2018-11" db="EMBL/GenBank/DDBJ databases">
        <title>Complete genome sequence of Paenibacillus baekrokdamisoli strain KCTC 33723.</title>
        <authorList>
            <person name="Kang S.W."/>
            <person name="Lee K.C."/>
            <person name="Kim K.K."/>
            <person name="Kim J.S."/>
            <person name="Kim D.S."/>
            <person name="Ko S.H."/>
            <person name="Yang S.H."/>
            <person name="Lee J.S."/>
        </authorList>
    </citation>
    <scope>NUCLEOTIDE SEQUENCE [LARGE SCALE GENOMIC DNA]</scope>
    <source>
        <strain evidence="1 2">KCTC 33723</strain>
    </source>
</reference>
<dbReference type="OrthoDB" id="2667080at2"/>
<keyword evidence="2" id="KW-1185">Reference proteome</keyword>